<dbReference type="AlphaFoldDB" id="D2V3X5"/>
<dbReference type="FunCoup" id="D2V3X5">
    <property type="interactions" value="219"/>
</dbReference>
<dbReference type="SUPFAM" id="SSF52821">
    <property type="entry name" value="Rhodanese/Cell cycle control phosphatase"/>
    <property type="match status" value="1"/>
</dbReference>
<keyword evidence="3" id="KW-1185">Reference proteome</keyword>
<reference evidence="2 3" key="1">
    <citation type="journal article" date="2010" name="Cell">
        <title>The genome of Naegleria gruberi illuminates early eukaryotic versatility.</title>
        <authorList>
            <person name="Fritz-Laylin L.K."/>
            <person name="Prochnik S.E."/>
            <person name="Ginger M.L."/>
            <person name="Dacks J.B."/>
            <person name="Carpenter M.L."/>
            <person name="Field M.C."/>
            <person name="Kuo A."/>
            <person name="Paredez A."/>
            <person name="Chapman J."/>
            <person name="Pham J."/>
            <person name="Shu S."/>
            <person name="Neupane R."/>
            <person name="Cipriano M."/>
            <person name="Mancuso J."/>
            <person name="Tu H."/>
            <person name="Salamov A."/>
            <person name="Lindquist E."/>
            <person name="Shapiro H."/>
            <person name="Lucas S."/>
            <person name="Grigoriev I.V."/>
            <person name="Cande W.Z."/>
            <person name="Fulton C."/>
            <person name="Rokhsar D.S."/>
            <person name="Dawson S.C."/>
        </authorList>
    </citation>
    <scope>NUCLEOTIDE SEQUENCE [LARGE SCALE GENOMIC DNA]</scope>
    <source>
        <strain evidence="2 3">NEG-M</strain>
    </source>
</reference>
<dbReference type="KEGG" id="ngr:NAEGRDRAFT_46496"/>
<dbReference type="GeneID" id="8849734"/>
<dbReference type="InParanoid" id="D2V3X5"/>
<dbReference type="eggNOG" id="KOG3772">
    <property type="taxonomic scope" value="Eukaryota"/>
</dbReference>
<dbReference type="GO" id="GO:0005737">
    <property type="term" value="C:cytoplasm"/>
    <property type="evidence" value="ECO:0007669"/>
    <property type="project" value="TreeGrafter"/>
</dbReference>
<dbReference type="InterPro" id="IPR001763">
    <property type="entry name" value="Rhodanese-like_dom"/>
</dbReference>
<dbReference type="GO" id="GO:0004725">
    <property type="term" value="F:protein tyrosine phosphatase activity"/>
    <property type="evidence" value="ECO:0007669"/>
    <property type="project" value="TreeGrafter"/>
</dbReference>
<dbReference type="OrthoDB" id="102559at2759"/>
<dbReference type="EMBL" id="GG738851">
    <property type="protein sequence ID" value="EFC48277.1"/>
    <property type="molecule type" value="Genomic_DNA"/>
</dbReference>
<evidence type="ECO:0000313" key="3">
    <source>
        <dbReference type="Proteomes" id="UP000006671"/>
    </source>
</evidence>
<name>D2V3X5_NAEGR</name>
<dbReference type="PANTHER" id="PTHR10828">
    <property type="entry name" value="M-PHASE INDUCER PHOSPHATASE DUAL SPECIFICITY PHOSPHATASE CDC25"/>
    <property type="match status" value="1"/>
</dbReference>
<protein>
    <submittedName>
        <fullName evidence="2">Predicted protein</fullName>
    </submittedName>
</protein>
<proteinExistence type="predicted"/>
<gene>
    <name evidence="2" type="ORF">NAEGRDRAFT_46496</name>
</gene>
<dbReference type="SMART" id="SM00450">
    <property type="entry name" value="RHOD"/>
    <property type="match status" value="1"/>
</dbReference>
<dbReference type="Pfam" id="PF00581">
    <property type="entry name" value="Rhodanese"/>
    <property type="match status" value="1"/>
</dbReference>
<organism evidence="3">
    <name type="scientific">Naegleria gruberi</name>
    <name type="common">Amoeba</name>
    <dbReference type="NCBI Taxonomy" id="5762"/>
    <lineage>
        <taxon>Eukaryota</taxon>
        <taxon>Discoba</taxon>
        <taxon>Heterolobosea</taxon>
        <taxon>Tetramitia</taxon>
        <taxon>Eutetramitia</taxon>
        <taxon>Vahlkampfiidae</taxon>
        <taxon>Naegleria</taxon>
    </lineage>
</organism>
<dbReference type="Proteomes" id="UP000006671">
    <property type="component" value="Unassembled WGS sequence"/>
</dbReference>
<dbReference type="STRING" id="5762.D2V3X5"/>
<dbReference type="PROSITE" id="PS50206">
    <property type="entry name" value="RHODANESE_3"/>
    <property type="match status" value="1"/>
</dbReference>
<dbReference type="RefSeq" id="XP_002681021.1">
    <property type="nucleotide sequence ID" value="XM_002680975.1"/>
</dbReference>
<feature type="domain" description="Rhodanese" evidence="1">
    <location>
        <begin position="21"/>
        <end position="152"/>
    </location>
</feature>
<evidence type="ECO:0000313" key="2">
    <source>
        <dbReference type="EMBL" id="EFC48277.1"/>
    </source>
</evidence>
<dbReference type="GO" id="GO:0005634">
    <property type="term" value="C:nucleus"/>
    <property type="evidence" value="ECO:0007669"/>
    <property type="project" value="TreeGrafter"/>
</dbReference>
<accession>D2V3X5</accession>
<sequence>MKEFSISYIEPEDLKTRILQQDTSFAIIDVRDYDYGSGHIKTPTPQQYHHIPIDELIQPERARQLLSDLSLSNNNQNNQNNAKSMDLIFHCFYSQQRGPYGAQKMSSLLEDLYNNEDDGGDHQQEWNLNGVNVKVLRGGWGLWRTRFYLERDSLIVPLESDSSSSSSESEQDDDE</sequence>
<dbReference type="VEuPathDB" id="AmoebaDB:NAEGRDRAFT_46496"/>
<dbReference type="OMA" id="GHIKGAW"/>
<dbReference type="Gene3D" id="3.40.250.10">
    <property type="entry name" value="Rhodanese-like domain"/>
    <property type="match status" value="1"/>
</dbReference>
<dbReference type="PANTHER" id="PTHR10828:SF38">
    <property type="entry name" value="ARSENICAL-RESISTANCE PROTEIN 2-RELATED"/>
    <property type="match status" value="1"/>
</dbReference>
<dbReference type="InterPro" id="IPR036873">
    <property type="entry name" value="Rhodanese-like_dom_sf"/>
</dbReference>
<evidence type="ECO:0000259" key="1">
    <source>
        <dbReference type="PROSITE" id="PS50206"/>
    </source>
</evidence>